<evidence type="ECO:0000256" key="4">
    <source>
        <dbReference type="ARBA" id="ARBA00022475"/>
    </source>
</evidence>
<evidence type="ECO:0000256" key="7">
    <source>
        <dbReference type="ARBA" id="ARBA00023136"/>
    </source>
</evidence>
<evidence type="ECO:0000256" key="3">
    <source>
        <dbReference type="ARBA" id="ARBA00022448"/>
    </source>
</evidence>
<feature type="transmembrane region" description="Helical" evidence="8">
    <location>
        <begin position="205"/>
        <end position="227"/>
    </location>
</feature>
<keyword evidence="11" id="KW-1185">Reference proteome</keyword>
<evidence type="ECO:0000313" key="10">
    <source>
        <dbReference type="EMBL" id="SDS22474.1"/>
    </source>
</evidence>
<feature type="transmembrane region" description="Helical" evidence="8">
    <location>
        <begin position="283"/>
        <end position="306"/>
    </location>
</feature>
<comment type="similarity">
    <text evidence="2">Belongs to the binding-protein-dependent transport system permease family. CysTW subfamily.</text>
</comment>
<keyword evidence="7 8" id="KW-0472">Membrane</keyword>
<feature type="transmembrane region" description="Helical" evidence="8">
    <location>
        <begin position="257"/>
        <end position="276"/>
    </location>
</feature>
<dbReference type="Pfam" id="PF00528">
    <property type="entry name" value="BPD_transp_1"/>
    <property type="match status" value="1"/>
</dbReference>
<accession>A0A1H1QGG3</accession>
<dbReference type="PROSITE" id="PS50928">
    <property type="entry name" value="ABC_TM1"/>
    <property type="match status" value="1"/>
</dbReference>
<dbReference type="STRING" id="797277.SAMN05216198_1475"/>
<dbReference type="PANTHER" id="PTHR42929:SF5">
    <property type="entry name" value="ABC TRANSPORTER PERMEASE PROTEIN"/>
    <property type="match status" value="1"/>
</dbReference>
<dbReference type="GO" id="GO:0055085">
    <property type="term" value="P:transmembrane transport"/>
    <property type="evidence" value="ECO:0007669"/>
    <property type="project" value="InterPro"/>
</dbReference>
<comment type="subcellular location">
    <subcellularLocation>
        <location evidence="1 8">Cell membrane</location>
        <topology evidence="1 8">Multi-pass membrane protein</topology>
    </subcellularLocation>
</comment>
<keyword evidence="5 8" id="KW-0812">Transmembrane</keyword>
<dbReference type="CDD" id="cd06261">
    <property type="entry name" value="TM_PBP2"/>
    <property type="match status" value="1"/>
</dbReference>
<keyword evidence="6 8" id="KW-1133">Transmembrane helix</keyword>
<evidence type="ECO:0000256" key="8">
    <source>
        <dbReference type="RuleBase" id="RU363032"/>
    </source>
</evidence>
<dbReference type="PANTHER" id="PTHR42929">
    <property type="entry name" value="INNER MEMBRANE ABC TRANSPORTER PERMEASE PROTEIN YDCU-RELATED-RELATED"/>
    <property type="match status" value="1"/>
</dbReference>
<evidence type="ECO:0000313" key="11">
    <source>
        <dbReference type="Proteomes" id="UP000243426"/>
    </source>
</evidence>
<evidence type="ECO:0000256" key="2">
    <source>
        <dbReference type="ARBA" id="ARBA00007069"/>
    </source>
</evidence>
<dbReference type="GO" id="GO:0005886">
    <property type="term" value="C:plasma membrane"/>
    <property type="evidence" value="ECO:0007669"/>
    <property type="project" value="UniProtKB-SubCell"/>
</dbReference>
<gene>
    <name evidence="10" type="ORF">SAMN05216198_1475</name>
</gene>
<feature type="domain" description="ABC transmembrane type-1" evidence="9">
    <location>
        <begin position="201"/>
        <end position="407"/>
    </location>
</feature>
<reference evidence="11" key="1">
    <citation type="submission" date="2016-10" db="EMBL/GenBank/DDBJ databases">
        <authorList>
            <person name="Varghese N."/>
            <person name="Submissions S."/>
        </authorList>
    </citation>
    <scope>NUCLEOTIDE SEQUENCE [LARGE SCALE GENOMIC DNA]</scope>
    <source>
        <strain evidence="11">2SM5</strain>
    </source>
</reference>
<keyword evidence="3 8" id="KW-0813">Transport</keyword>
<evidence type="ECO:0000259" key="9">
    <source>
        <dbReference type="PROSITE" id="PS50928"/>
    </source>
</evidence>
<proteinExistence type="inferred from homology"/>
<name>A0A1H1QGG3_9GAMM</name>
<dbReference type="InterPro" id="IPR000515">
    <property type="entry name" value="MetI-like"/>
</dbReference>
<dbReference type="AlphaFoldDB" id="A0A1H1QGG3"/>
<keyword evidence="4" id="KW-1003">Cell membrane</keyword>
<evidence type="ECO:0000256" key="6">
    <source>
        <dbReference type="ARBA" id="ARBA00022989"/>
    </source>
</evidence>
<evidence type="ECO:0000256" key="5">
    <source>
        <dbReference type="ARBA" id="ARBA00022692"/>
    </source>
</evidence>
<sequence length="419" mass="46388">MNTTTAYIAPLPETKTKSSLQHELRRAERIHRIRAFLLVLPLLAFVITFFVMPIGTMLVRSIENVNIIELLPQTSGQLKHWDGKEPLGTEVYSTFASELVQLRENRDIGRLAGMLNQQESGLRSLILGTGRKLDPESGVPAYTQLTQADPRWGADDTWLLLKRLSSRYTADYYLAALDYEKTSAGEIRKVAETRQLYISNFLNTLGLTVSVTLVCLLLGYPVAFLLANTSQSRSNLLMILVLLPFWTSLLVRTTSWIVMLQSGGVVNSTLLSLNLIEEPLQLIFNRIGTVTAMSHILLPFMILPLYSVMKGIDPAYMKAARSLGGNPLNAFIRIYVPQTLPGIGAGTILVFILAIGYYITPALVGGRSGQMIGNFIAYHMQTSLNWGLASALGGILLIVVIGMYWLYTKLVGVNNFKMG</sequence>
<dbReference type="InterPro" id="IPR035906">
    <property type="entry name" value="MetI-like_sf"/>
</dbReference>
<evidence type="ECO:0000256" key="1">
    <source>
        <dbReference type="ARBA" id="ARBA00004651"/>
    </source>
</evidence>
<dbReference type="Proteomes" id="UP000243426">
    <property type="component" value="Chromosome I"/>
</dbReference>
<protein>
    <submittedName>
        <fullName evidence="10">Putative spermidine/putrescine transport system permease protein</fullName>
    </submittedName>
</protein>
<feature type="transmembrane region" description="Helical" evidence="8">
    <location>
        <begin position="384"/>
        <end position="407"/>
    </location>
</feature>
<feature type="transmembrane region" description="Helical" evidence="8">
    <location>
        <begin position="234"/>
        <end position="251"/>
    </location>
</feature>
<feature type="transmembrane region" description="Helical" evidence="8">
    <location>
        <begin position="35"/>
        <end position="59"/>
    </location>
</feature>
<feature type="transmembrane region" description="Helical" evidence="8">
    <location>
        <begin position="343"/>
        <end position="364"/>
    </location>
</feature>
<dbReference type="SUPFAM" id="SSF161098">
    <property type="entry name" value="MetI-like"/>
    <property type="match status" value="1"/>
</dbReference>
<dbReference type="Gene3D" id="1.10.3720.10">
    <property type="entry name" value="MetI-like"/>
    <property type="match status" value="1"/>
</dbReference>
<dbReference type="OrthoDB" id="9807047at2"/>
<dbReference type="EMBL" id="LT629748">
    <property type="protein sequence ID" value="SDS22474.1"/>
    <property type="molecule type" value="Genomic_DNA"/>
</dbReference>
<organism evidence="10 11">
    <name type="scientific">Halopseudomonas litoralis</name>
    <dbReference type="NCBI Taxonomy" id="797277"/>
    <lineage>
        <taxon>Bacteria</taxon>
        <taxon>Pseudomonadati</taxon>
        <taxon>Pseudomonadota</taxon>
        <taxon>Gammaproteobacteria</taxon>
        <taxon>Pseudomonadales</taxon>
        <taxon>Pseudomonadaceae</taxon>
        <taxon>Halopseudomonas</taxon>
    </lineage>
</organism>